<keyword evidence="2" id="KW-0090">Biological rhythms</keyword>
<dbReference type="Proteomes" id="UP001152798">
    <property type="component" value="Chromosome 4"/>
</dbReference>
<evidence type="ECO:0000256" key="2">
    <source>
        <dbReference type="ARBA" id="ARBA00023108"/>
    </source>
</evidence>
<dbReference type="Gene3D" id="3.15.10.30">
    <property type="entry name" value="Haemolymph juvenile hormone binding protein"/>
    <property type="match status" value="1"/>
</dbReference>
<dbReference type="InterPro" id="IPR010562">
    <property type="entry name" value="Haemolymph_juvenile_hormone-bd"/>
</dbReference>
<evidence type="ECO:0000256" key="1">
    <source>
        <dbReference type="ARBA" id="ARBA00022729"/>
    </source>
</evidence>
<reference evidence="5" key="1">
    <citation type="submission" date="2022-01" db="EMBL/GenBank/DDBJ databases">
        <authorList>
            <person name="King R."/>
        </authorList>
    </citation>
    <scope>NUCLEOTIDE SEQUENCE</scope>
</reference>
<dbReference type="InterPro" id="IPR038606">
    <property type="entry name" value="To_sf"/>
</dbReference>
<keyword evidence="6" id="KW-1185">Reference proteome</keyword>
<dbReference type="PANTHER" id="PTHR11008">
    <property type="entry name" value="PROTEIN TAKEOUT-LIKE PROTEIN"/>
    <property type="match status" value="1"/>
</dbReference>
<comment type="similarity">
    <text evidence="3">Belongs to the TO family.</text>
</comment>
<accession>A0A9P0MP42</accession>
<organism evidence="5 6">
    <name type="scientific">Nezara viridula</name>
    <name type="common">Southern green stink bug</name>
    <name type="synonym">Cimex viridulus</name>
    <dbReference type="NCBI Taxonomy" id="85310"/>
    <lineage>
        <taxon>Eukaryota</taxon>
        <taxon>Metazoa</taxon>
        <taxon>Ecdysozoa</taxon>
        <taxon>Arthropoda</taxon>
        <taxon>Hexapoda</taxon>
        <taxon>Insecta</taxon>
        <taxon>Pterygota</taxon>
        <taxon>Neoptera</taxon>
        <taxon>Paraneoptera</taxon>
        <taxon>Hemiptera</taxon>
        <taxon>Heteroptera</taxon>
        <taxon>Panheteroptera</taxon>
        <taxon>Pentatomomorpha</taxon>
        <taxon>Pentatomoidea</taxon>
        <taxon>Pentatomidae</taxon>
        <taxon>Pentatominae</taxon>
        <taxon>Nezara</taxon>
    </lineage>
</organism>
<dbReference type="GO" id="GO:0007623">
    <property type="term" value="P:circadian rhythm"/>
    <property type="evidence" value="ECO:0007669"/>
    <property type="project" value="UniProtKB-ARBA"/>
</dbReference>
<evidence type="ECO:0000256" key="3">
    <source>
        <dbReference type="ARBA" id="ARBA00060902"/>
    </source>
</evidence>
<name>A0A9P0MP42_NEZVI</name>
<dbReference type="GO" id="GO:0005615">
    <property type="term" value="C:extracellular space"/>
    <property type="evidence" value="ECO:0007669"/>
    <property type="project" value="TreeGrafter"/>
</dbReference>
<dbReference type="EMBL" id="OV725080">
    <property type="protein sequence ID" value="CAH1397721.1"/>
    <property type="molecule type" value="Genomic_DNA"/>
</dbReference>
<dbReference type="AlphaFoldDB" id="A0A9P0MP42"/>
<gene>
    <name evidence="5" type="ORF">NEZAVI_LOCUS7504</name>
</gene>
<feature type="chain" id="PRO_5040491294" evidence="4">
    <location>
        <begin position="18"/>
        <end position="240"/>
    </location>
</feature>
<feature type="signal peptide" evidence="4">
    <location>
        <begin position="1"/>
        <end position="17"/>
    </location>
</feature>
<dbReference type="PANTHER" id="PTHR11008:SF40">
    <property type="entry name" value="PROTEIN TAKEOUT"/>
    <property type="match status" value="1"/>
</dbReference>
<evidence type="ECO:0000256" key="4">
    <source>
        <dbReference type="SAM" id="SignalP"/>
    </source>
</evidence>
<proteinExistence type="inferred from homology"/>
<evidence type="ECO:0000313" key="5">
    <source>
        <dbReference type="EMBL" id="CAH1397721.1"/>
    </source>
</evidence>
<dbReference type="FunFam" id="3.15.10.30:FF:000001">
    <property type="entry name" value="Takeout-like protein 1"/>
    <property type="match status" value="1"/>
</dbReference>
<evidence type="ECO:0000313" key="6">
    <source>
        <dbReference type="Proteomes" id="UP001152798"/>
    </source>
</evidence>
<sequence>MLYQLSIVLLCVVGAWSALPGNLKPCKMGSNDYGDCLKTEITNAIKFFKSGNKKMGVHPIEPFRFVTMSVNQGTGPVTIKLDLKNFDMKGLSNIEIQEVKNDWKTMEIKAHLKELDCEGEYAIQGKVLMLPISGTGKCSIKAKELDLLAVLKMSEVTKGGKTYMQVDGFDVDINPKRAIFDFQNLFNGDKALGDNMNLFLNENHEEIVRELKPAISKGMSAGFTHLANQVLSRINAKDIK</sequence>
<protein>
    <submittedName>
        <fullName evidence="5">Uncharacterized protein</fullName>
    </submittedName>
</protein>
<dbReference type="Pfam" id="PF06585">
    <property type="entry name" value="JHBP"/>
    <property type="match status" value="1"/>
</dbReference>
<dbReference type="OrthoDB" id="8186595at2759"/>
<keyword evidence="1 4" id="KW-0732">Signal</keyword>
<dbReference type="SMART" id="SM00700">
    <property type="entry name" value="JHBP"/>
    <property type="match status" value="1"/>
</dbReference>